<evidence type="ECO:0000313" key="2">
    <source>
        <dbReference type="EMBL" id="SFO95780.1"/>
    </source>
</evidence>
<dbReference type="Proteomes" id="UP000199137">
    <property type="component" value="Unassembled WGS sequence"/>
</dbReference>
<evidence type="ECO:0000259" key="1">
    <source>
        <dbReference type="Pfam" id="PF13452"/>
    </source>
</evidence>
<dbReference type="SUPFAM" id="SSF54637">
    <property type="entry name" value="Thioesterase/thiol ester dehydrase-isomerase"/>
    <property type="match status" value="1"/>
</dbReference>
<dbReference type="EMBL" id="FOWC01000003">
    <property type="protein sequence ID" value="SFO95780.1"/>
    <property type="molecule type" value="Genomic_DNA"/>
</dbReference>
<sequence>MTGLRADFAEFTGQRAEPARYAVNEAMIRNWGEARDDRNPVYVDDAAAKAAGRPGVVAPPAMCSTMDHGRVPALLRDPGAAPARARWRISRTRG</sequence>
<dbReference type="Gene3D" id="3.10.129.10">
    <property type="entry name" value="Hotdog Thioesterase"/>
    <property type="match status" value="1"/>
</dbReference>
<dbReference type="Pfam" id="PF13452">
    <property type="entry name" value="FAS1_DH_region"/>
    <property type="match status" value="1"/>
</dbReference>
<gene>
    <name evidence="2" type="ORF">SAMN05421854_103562</name>
</gene>
<dbReference type="InterPro" id="IPR039569">
    <property type="entry name" value="FAS1-like_DH_region"/>
</dbReference>
<accession>A0A1I5LEQ6</accession>
<reference evidence="2 3" key="1">
    <citation type="submission" date="2016-10" db="EMBL/GenBank/DDBJ databases">
        <authorList>
            <person name="de Groot N.N."/>
        </authorList>
    </citation>
    <scope>NUCLEOTIDE SEQUENCE [LARGE SCALE GENOMIC DNA]</scope>
    <source>
        <strain evidence="2 3">DSM 44637</strain>
    </source>
</reference>
<feature type="domain" description="FAS1-like dehydratase" evidence="1">
    <location>
        <begin position="11"/>
        <end position="70"/>
    </location>
</feature>
<name>A0A1I5LEQ6_9PSEU</name>
<evidence type="ECO:0000313" key="3">
    <source>
        <dbReference type="Proteomes" id="UP000199137"/>
    </source>
</evidence>
<dbReference type="RefSeq" id="WP_143132440.1">
    <property type="nucleotide sequence ID" value="NZ_FOWC01000003.1"/>
</dbReference>
<protein>
    <submittedName>
        <fullName evidence="2">N-terminal half of MaoC dehydratase</fullName>
    </submittedName>
</protein>
<dbReference type="AlphaFoldDB" id="A0A1I5LEQ6"/>
<organism evidence="2 3">
    <name type="scientific">Amycolatopsis rubida</name>
    <dbReference type="NCBI Taxonomy" id="112413"/>
    <lineage>
        <taxon>Bacteria</taxon>
        <taxon>Bacillati</taxon>
        <taxon>Actinomycetota</taxon>
        <taxon>Actinomycetes</taxon>
        <taxon>Pseudonocardiales</taxon>
        <taxon>Pseudonocardiaceae</taxon>
        <taxon>Amycolatopsis</taxon>
    </lineage>
</organism>
<dbReference type="InterPro" id="IPR029069">
    <property type="entry name" value="HotDog_dom_sf"/>
</dbReference>
<dbReference type="STRING" id="112413.SAMN05421854_103562"/>
<proteinExistence type="predicted"/>